<dbReference type="OrthoDB" id="10569007at2759"/>
<proteinExistence type="predicted"/>
<dbReference type="Proteomes" id="UP000504607">
    <property type="component" value="Chromosome 1"/>
</dbReference>
<feature type="region of interest" description="Disordered" evidence="1">
    <location>
        <begin position="1"/>
        <end position="64"/>
    </location>
</feature>
<protein>
    <submittedName>
        <fullName evidence="3">Uncharacterized protein LOC114914086</fullName>
    </submittedName>
</protein>
<dbReference type="RefSeq" id="XP_029119950.1">
    <property type="nucleotide sequence ID" value="XM_029264117.1"/>
</dbReference>
<evidence type="ECO:0000313" key="2">
    <source>
        <dbReference type="Proteomes" id="UP000504607"/>
    </source>
</evidence>
<feature type="compositionally biased region" description="Polar residues" evidence="1">
    <location>
        <begin position="1"/>
        <end position="12"/>
    </location>
</feature>
<feature type="compositionally biased region" description="Polar residues" evidence="1">
    <location>
        <begin position="37"/>
        <end position="51"/>
    </location>
</feature>
<dbReference type="AlphaFoldDB" id="A0A8N4EVR0"/>
<sequence>MARGTTETTSVVPSLEVRAEARESEQSATALVAPSIGAQSRSSFPSLSNVGPPTIDRGKAPMASEDDAVSEGHVVYFDLQVPVDESVLANSVLIKRLCQVTLLPVDRKHRRKRSVVEIFSSFYPTIIGLIHDMSDLEVGYTKFADIRSVWKNKVAAVDAEKVAALEQLKSAAEREAKL</sequence>
<gene>
    <name evidence="3" type="primary">LOC114914086</name>
</gene>
<keyword evidence="2" id="KW-1185">Reference proteome</keyword>
<reference evidence="3" key="1">
    <citation type="submission" date="2025-08" db="UniProtKB">
        <authorList>
            <consortium name="RefSeq"/>
        </authorList>
    </citation>
    <scope>IDENTIFICATION</scope>
</reference>
<accession>A0A8N4EVR0</accession>
<evidence type="ECO:0000256" key="1">
    <source>
        <dbReference type="SAM" id="MobiDB-lite"/>
    </source>
</evidence>
<organism evidence="2 3">
    <name type="scientific">Elaeis guineensis var. tenera</name>
    <name type="common">Oil palm</name>
    <dbReference type="NCBI Taxonomy" id="51953"/>
    <lineage>
        <taxon>Eukaryota</taxon>
        <taxon>Viridiplantae</taxon>
        <taxon>Streptophyta</taxon>
        <taxon>Embryophyta</taxon>
        <taxon>Tracheophyta</taxon>
        <taxon>Spermatophyta</taxon>
        <taxon>Magnoliopsida</taxon>
        <taxon>Liliopsida</taxon>
        <taxon>Arecaceae</taxon>
        <taxon>Arecoideae</taxon>
        <taxon>Cocoseae</taxon>
        <taxon>Elaeidinae</taxon>
        <taxon>Elaeis</taxon>
    </lineage>
</organism>
<name>A0A8N4EVR0_ELAGV</name>
<evidence type="ECO:0000313" key="3">
    <source>
        <dbReference type="RefSeq" id="XP_029119950.1"/>
    </source>
</evidence>